<keyword evidence="2" id="KW-1185">Reference proteome</keyword>
<dbReference type="EMBL" id="MU266871">
    <property type="protein sequence ID" value="KAH7918027.1"/>
    <property type="molecule type" value="Genomic_DNA"/>
</dbReference>
<proteinExistence type="predicted"/>
<evidence type="ECO:0000313" key="2">
    <source>
        <dbReference type="Proteomes" id="UP000790709"/>
    </source>
</evidence>
<comment type="caution">
    <text evidence="1">The sequence shown here is derived from an EMBL/GenBank/DDBJ whole genome shotgun (WGS) entry which is preliminary data.</text>
</comment>
<dbReference type="Proteomes" id="UP000790709">
    <property type="component" value="Unassembled WGS sequence"/>
</dbReference>
<sequence>MVTATRASVLGRTLGGGARRVRVWTGCVRMQRGGGGRDVSAVGALAAWRGVVSRPPSSPSSSCVAPLQVRGPQAPRVLRGSSVRGSGDGVVKGGSRSVPRAQYCAWGRASPVVAQQRKTRAGVRRLTDPSRPPRRQRGVTIDVAIVHEREGAVEPLSADVDARSTAWALHSPSTSRPSTPPDRVYSTWREPARACRALRRRAVVCRERVCTLALALTLDPFAPAASPNNVPPLLPRCSPRHRSALF</sequence>
<accession>A0ACB8AXL0</accession>
<name>A0ACB8AXL0_9AGAM</name>
<protein>
    <submittedName>
        <fullName evidence="1">Uncharacterized protein</fullName>
    </submittedName>
</protein>
<gene>
    <name evidence="1" type="ORF">BV22DRAFT_920412</name>
</gene>
<reference evidence="1" key="1">
    <citation type="journal article" date="2021" name="New Phytol.">
        <title>Evolutionary innovations through gain and loss of genes in the ectomycorrhizal Boletales.</title>
        <authorList>
            <person name="Wu G."/>
            <person name="Miyauchi S."/>
            <person name="Morin E."/>
            <person name="Kuo A."/>
            <person name="Drula E."/>
            <person name="Varga T."/>
            <person name="Kohler A."/>
            <person name="Feng B."/>
            <person name="Cao Y."/>
            <person name="Lipzen A."/>
            <person name="Daum C."/>
            <person name="Hundley H."/>
            <person name="Pangilinan J."/>
            <person name="Johnson J."/>
            <person name="Barry K."/>
            <person name="LaButti K."/>
            <person name="Ng V."/>
            <person name="Ahrendt S."/>
            <person name="Min B."/>
            <person name="Choi I.G."/>
            <person name="Park H."/>
            <person name="Plett J.M."/>
            <person name="Magnuson J."/>
            <person name="Spatafora J.W."/>
            <person name="Nagy L.G."/>
            <person name="Henrissat B."/>
            <person name="Grigoriev I.V."/>
            <person name="Yang Z.L."/>
            <person name="Xu J."/>
            <person name="Martin F.M."/>
        </authorList>
    </citation>
    <scope>NUCLEOTIDE SEQUENCE</scope>
    <source>
        <strain evidence="1">KUC20120723A-06</strain>
    </source>
</reference>
<evidence type="ECO:0000313" key="1">
    <source>
        <dbReference type="EMBL" id="KAH7918027.1"/>
    </source>
</evidence>
<organism evidence="1 2">
    <name type="scientific">Leucogyrophana mollusca</name>
    <dbReference type="NCBI Taxonomy" id="85980"/>
    <lineage>
        <taxon>Eukaryota</taxon>
        <taxon>Fungi</taxon>
        <taxon>Dikarya</taxon>
        <taxon>Basidiomycota</taxon>
        <taxon>Agaricomycotina</taxon>
        <taxon>Agaricomycetes</taxon>
        <taxon>Agaricomycetidae</taxon>
        <taxon>Boletales</taxon>
        <taxon>Boletales incertae sedis</taxon>
        <taxon>Leucogyrophana</taxon>
    </lineage>
</organism>